<evidence type="ECO:0000259" key="13">
    <source>
        <dbReference type="Pfam" id="PF00291"/>
    </source>
</evidence>
<dbReference type="Gene3D" id="3.40.50.1100">
    <property type="match status" value="2"/>
</dbReference>
<dbReference type="PANTHER" id="PTHR48078:SF6">
    <property type="entry name" value="L-THREONINE DEHYDRATASE CATABOLIC TDCB"/>
    <property type="match status" value="1"/>
</dbReference>
<dbReference type="PROSITE" id="PS00165">
    <property type="entry name" value="DEHYDRATASE_SER_THR"/>
    <property type="match status" value="1"/>
</dbReference>
<evidence type="ECO:0000256" key="3">
    <source>
        <dbReference type="ARBA" id="ARBA00004979"/>
    </source>
</evidence>
<dbReference type="PANTHER" id="PTHR48078">
    <property type="entry name" value="THREONINE DEHYDRATASE, MITOCHONDRIAL-RELATED"/>
    <property type="match status" value="1"/>
</dbReference>
<evidence type="ECO:0000256" key="2">
    <source>
        <dbReference type="ARBA" id="ARBA00003648"/>
    </source>
</evidence>
<evidence type="ECO:0000256" key="6">
    <source>
        <dbReference type="ARBA" id="ARBA00018679"/>
    </source>
</evidence>
<keyword evidence="8" id="KW-0791">Threonine biosynthesis</keyword>
<evidence type="ECO:0000256" key="7">
    <source>
        <dbReference type="ARBA" id="ARBA00022605"/>
    </source>
</evidence>
<evidence type="ECO:0000256" key="9">
    <source>
        <dbReference type="ARBA" id="ARBA00022898"/>
    </source>
</evidence>
<accession>A0ABS2QWU6</accession>
<dbReference type="Proteomes" id="UP000809829">
    <property type="component" value="Unassembled WGS sequence"/>
</dbReference>
<dbReference type="Pfam" id="PF00291">
    <property type="entry name" value="PALP"/>
    <property type="match status" value="1"/>
</dbReference>
<evidence type="ECO:0000256" key="11">
    <source>
        <dbReference type="ARBA" id="ARBA00049144"/>
    </source>
</evidence>
<dbReference type="NCBIfam" id="NF006050">
    <property type="entry name" value="PRK08197.1"/>
    <property type="match status" value="1"/>
</dbReference>
<comment type="catalytic activity">
    <reaction evidence="11">
        <text>O-phospho-L-homoserine + H2O = L-threonine + phosphate</text>
        <dbReference type="Rhea" id="RHEA:10840"/>
        <dbReference type="ChEBI" id="CHEBI:15377"/>
        <dbReference type="ChEBI" id="CHEBI:43474"/>
        <dbReference type="ChEBI" id="CHEBI:57590"/>
        <dbReference type="ChEBI" id="CHEBI:57926"/>
        <dbReference type="EC" id="4.2.3.1"/>
    </reaction>
</comment>
<evidence type="ECO:0000256" key="8">
    <source>
        <dbReference type="ARBA" id="ARBA00022697"/>
    </source>
</evidence>
<evidence type="ECO:0000313" key="14">
    <source>
        <dbReference type="EMBL" id="MBM7703880.1"/>
    </source>
</evidence>
<dbReference type="NCBIfam" id="TIGR00260">
    <property type="entry name" value="thrC"/>
    <property type="match status" value="1"/>
</dbReference>
<evidence type="ECO:0000256" key="12">
    <source>
        <dbReference type="NCBIfam" id="TIGR00260"/>
    </source>
</evidence>
<evidence type="ECO:0000313" key="15">
    <source>
        <dbReference type="Proteomes" id="UP000809829"/>
    </source>
</evidence>
<dbReference type="InterPro" id="IPR050147">
    <property type="entry name" value="Ser/Thr_Dehydratase"/>
</dbReference>
<evidence type="ECO:0000256" key="1">
    <source>
        <dbReference type="ARBA" id="ARBA00001933"/>
    </source>
</evidence>
<dbReference type="InterPro" id="IPR036052">
    <property type="entry name" value="TrpB-like_PALP_sf"/>
</dbReference>
<keyword evidence="7" id="KW-0028">Amino-acid biosynthesis</keyword>
<dbReference type="InterPro" id="IPR001926">
    <property type="entry name" value="TrpB-like_PALP"/>
</dbReference>
<keyword evidence="15" id="KW-1185">Reference proteome</keyword>
<comment type="similarity">
    <text evidence="4">Belongs to the threonine synthase family.</text>
</comment>
<dbReference type="SUPFAM" id="SSF53686">
    <property type="entry name" value="Tryptophan synthase beta subunit-like PLP-dependent enzymes"/>
    <property type="match status" value="1"/>
</dbReference>
<dbReference type="InterPro" id="IPR000634">
    <property type="entry name" value="Ser/Thr_deHydtase_PyrdxlP-BS"/>
</dbReference>
<comment type="cofactor">
    <cofactor evidence="1">
        <name>pyridoxal 5'-phosphate</name>
        <dbReference type="ChEBI" id="CHEBI:597326"/>
    </cofactor>
</comment>
<comment type="pathway">
    <text evidence="3">Amino-acid biosynthesis; L-threonine biosynthesis; L-threonine from L-aspartate: step 5/5.</text>
</comment>
<organism evidence="14 15">
    <name type="scientific">Priestia iocasae</name>
    <dbReference type="NCBI Taxonomy" id="2291674"/>
    <lineage>
        <taxon>Bacteria</taxon>
        <taxon>Bacillati</taxon>
        <taxon>Bacillota</taxon>
        <taxon>Bacilli</taxon>
        <taxon>Bacillales</taxon>
        <taxon>Bacillaceae</taxon>
        <taxon>Priestia</taxon>
    </lineage>
</organism>
<evidence type="ECO:0000256" key="10">
    <source>
        <dbReference type="ARBA" id="ARBA00023239"/>
    </source>
</evidence>
<gene>
    <name evidence="14" type="ORF">JOC83_002729</name>
</gene>
<proteinExistence type="inferred from homology"/>
<dbReference type="CDD" id="cd01563">
    <property type="entry name" value="Thr-synth_1"/>
    <property type="match status" value="1"/>
</dbReference>
<sequence length="406" mass="44481">MTYSYIERLHCPKCDATYKANEINHLCQCGSPLLVNYDIEAAKQTWKKEDLQTRPANLWRYHEMLPIISEEHVVTLGEGMTPLIPMNKIGKTLGIPSLYMKDEGLVPTGSFKARGAAVGISKAKELGVTKLAMPTNGNAGAAWSLYASRAGIESYIVMPKDAPSITRKECAIAGANLFLVDGLISDAGKIVGELVQEEGFYDSSTLKEPYRIEGKKTMGYEILEQFNWKVPDVILYPTGGGVGIIGIYKAIVELQQLGWIEEGKFPRLVAVQAEGCAPIVKAWEEGKKESMFWEGSETIAFGINVPKAIGDFLVLEAIYKTNGCAIAVSDQEIAREQACVAQNEGVFICPEGAATFTAARKLREDGWIQEDEHVVCLNTGQGIKYPESVYVDVPLLQCGDRISIKS</sequence>
<evidence type="ECO:0000256" key="5">
    <source>
        <dbReference type="ARBA" id="ARBA00013028"/>
    </source>
</evidence>
<dbReference type="GO" id="GO:0004795">
    <property type="term" value="F:threonine synthase activity"/>
    <property type="evidence" value="ECO:0007669"/>
    <property type="project" value="UniProtKB-EC"/>
</dbReference>
<evidence type="ECO:0000256" key="4">
    <source>
        <dbReference type="ARBA" id="ARBA00005517"/>
    </source>
</evidence>
<reference evidence="14 15" key="1">
    <citation type="submission" date="2021-01" db="EMBL/GenBank/DDBJ databases">
        <title>Genomic Encyclopedia of Type Strains, Phase IV (KMG-IV): sequencing the most valuable type-strain genomes for metagenomic binning, comparative biology and taxonomic classification.</title>
        <authorList>
            <person name="Goeker M."/>
        </authorList>
    </citation>
    <scope>NUCLEOTIDE SEQUENCE [LARGE SCALE GENOMIC DNA]</scope>
    <source>
        <strain evidence="14 15">DSM 104297</strain>
    </source>
</reference>
<feature type="domain" description="Tryptophan synthase beta chain-like PALP" evidence="13">
    <location>
        <begin position="74"/>
        <end position="380"/>
    </location>
</feature>
<keyword evidence="10 14" id="KW-0456">Lyase</keyword>
<dbReference type="RefSeq" id="WP_205187874.1">
    <property type="nucleotide sequence ID" value="NZ_JAFBFC010000004.1"/>
</dbReference>
<dbReference type="InterPro" id="IPR004450">
    <property type="entry name" value="Thr_synthase-like"/>
</dbReference>
<dbReference type="EC" id="4.2.3.1" evidence="5 12"/>
<keyword evidence="9" id="KW-0663">Pyridoxal phosphate</keyword>
<name>A0ABS2QWU6_9BACI</name>
<comment type="function">
    <text evidence="2">Catalyzes the gamma-elimination of phosphate from L-phosphohomoserine and the beta-addition of water to produce L-threonine.</text>
</comment>
<comment type="caution">
    <text evidence="14">The sequence shown here is derived from an EMBL/GenBank/DDBJ whole genome shotgun (WGS) entry which is preliminary data.</text>
</comment>
<protein>
    <recommendedName>
        <fullName evidence="6 12">Threonine synthase</fullName>
        <ecNumber evidence="5 12">4.2.3.1</ecNumber>
    </recommendedName>
</protein>
<dbReference type="EMBL" id="JAFBFC010000004">
    <property type="protein sequence ID" value="MBM7703880.1"/>
    <property type="molecule type" value="Genomic_DNA"/>
</dbReference>